<dbReference type="OrthoDB" id="10067394at2759"/>
<dbReference type="PANTHER" id="PTHR32179:SF3">
    <property type="entry name" value="NICOTINATE-NUCLEOTIDE PYROPHOSPHORYLASE [CARBOXYLATING]"/>
    <property type="match status" value="1"/>
</dbReference>
<feature type="signal peptide" evidence="13">
    <location>
        <begin position="1"/>
        <end position="25"/>
    </location>
</feature>
<dbReference type="Pfam" id="PF01729">
    <property type="entry name" value="QRPTase_C"/>
    <property type="match status" value="1"/>
</dbReference>
<evidence type="ECO:0000256" key="7">
    <source>
        <dbReference type="ARBA" id="ARBA00022642"/>
    </source>
</evidence>
<dbReference type="InterPro" id="IPR022412">
    <property type="entry name" value="Quinolinate_PRibosylTrfase_N"/>
</dbReference>
<dbReference type="UniPathway" id="UPA00253">
    <property type="reaction ID" value="UER00331"/>
</dbReference>
<evidence type="ECO:0000256" key="4">
    <source>
        <dbReference type="ARBA" id="ARBA00011218"/>
    </source>
</evidence>
<reference evidence="17" key="1">
    <citation type="journal article" date="2018" name="Nat. Microbiol.">
        <title>Leveraging single-cell genomics to expand the fungal tree of life.</title>
        <authorList>
            <person name="Ahrendt S.R."/>
            <person name="Quandt C.A."/>
            <person name="Ciobanu D."/>
            <person name="Clum A."/>
            <person name="Salamov A."/>
            <person name="Andreopoulos B."/>
            <person name="Cheng J.F."/>
            <person name="Woyke T."/>
            <person name="Pelin A."/>
            <person name="Henrissat B."/>
            <person name="Reynolds N.K."/>
            <person name="Benny G.L."/>
            <person name="Smith M.E."/>
            <person name="James T.Y."/>
            <person name="Grigoriev I.V."/>
        </authorList>
    </citation>
    <scope>NUCLEOTIDE SEQUENCE [LARGE SCALE GENOMIC DNA]</scope>
    <source>
        <strain evidence="17">ATCC 52028</strain>
    </source>
</reference>
<dbReference type="Proteomes" id="UP000274922">
    <property type="component" value="Unassembled WGS sequence"/>
</dbReference>
<evidence type="ECO:0000256" key="11">
    <source>
        <dbReference type="ARBA" id="ARBA00047445"/>
    </source>
</evidence>
<evidence type="ECO:0000313" key="17">
    <source>
        <dbReference type="Proteomes" id="UP000274922"/>
    </source>
</evidence>
<dbReference type="InterPro" id="IPR004393">
    <property type="entry name" value="NadC"/>
</dbReference>
<keyword evidence="7 12" id="KW-0662">Pyridine nucleotide biosynthesis</keyword>
<gene>
    <name evidence="16" type="ORF">CXG81DRAFT_12362</name>
</gene>
<comment type="function">
    <text evidence="1 12">Involved in the catabolism of quinolinic acid (QA).</text>
</comment>
<dbReference type="Pfam" id="PF02749">
    <property type="entry name" value="QRPTase_N"/>
    <property type="match status" value="1"/>
</dbReference>
<name>A0A4P9X7W3_9FUNG</name>
<evidence type="ECO:0000256" key="3">
    <source>
        <dbReference type="ARBA" id="ARBA00009400"/>
    </source>
</evidence>
<feature type="chain" id="PRO_5020511241" description="Nicotinate-nucleotide pyrophosphorylase [carboxylating]" evidence="13">
    <location>
        <begin position="26"/>
        <end position="316"/>
    </location>
</feature>
<organism evidence="16 17">
    <name type="scientific">Caulochytrium protostelioides</name>
    <dbReference type="NCBI Taxonomy" id="1555241"/>
    <lineage>
        <taxon>Eukaryota</taxon>
        <taxon>Fungi</taxon>
        <taxon>Fungi incertae sedis</taxon>
        <taxon>Chytridiomycota</taxon>
        <taxon>Chytridiomycota incertae sedis</taxon>
        <taxon>Chytridiomycetes</taxon>
        <taxon>Caulochytriales</taxon>
        <taxon>Caulochytriaceae</taxon>
        <taxon>Caulochytrium</taxon>
    </lineage>
</organism>
<evidence type="ECO:0000256" key="6">
    <source>
        <dbReference type="ARBA" id="ARBA00020990"/>
    </source>
</evidence>
<keyword evidence="17" id="KW-1185">Reference proteome</keyword>
<dbReference type="GO" id="GO:0005737">
    <property type="term" value="C:cytoplasm"/>
    <property type="evidence" value="ECO:0007669"/>
    <property type="project" value="TreeGrafter"/>
</dbReference>
<evidence type="ECO:0000256" key="1">
    <source>
        <dbReference type="ARBA" id="ARBA00003237"/>
    </source>
</evidence>
<evidence type="ECO:0000313" key="16">
    <source>
        <dbReference type="EMBL" id="RKP01150.1"/>
    </source>
</evidence>
<dbReference type="PANTHER" id="PTHR32179">
    <property type="entry name" value="NICOTINATE-NUCLEOTIDE PYROPHOSPHORYLASE [CARBOXYLATING]"/>
    <property type="match status" value="1"/>
</dbReference>
<dbReference type="InterPro" id="IPR013785">
    <property type="entry name" value="Aldolase_TIM"/>
</dbReference>
<dbReference type="EC" id="2.4.2.19" evidence="5 12"/>
<evidence type="ECO:0000256" key="9">
    <source>
        <dbReference type="ARBA" id="ARBA00022679"/>
    </source>
</evidence>
<evidence type="ECO:0000256" key="12">
    <source>
        <dbReference type="PIRNR" id="PIRNR006250"/>
    </source>
</evidence>
<evidence type="ECO:0000256" key="13">
    <source>
        <dbReference type="SAM" id="SignalP"/>
    </source>
</evidence>
<keyword evidence="9 12" id="KW-0808">Transferase</keyword>
<protein>
    <recommendedName>
        <fullName evidence="6 12">Nicotinate-nucleotide pyrophosphorylase [carboxylating]</fullName>
        <ecNumber evidence="5 12">2.4.2.19</ecNumber>
    </recommendedName>
    <alternativeName>
        <fullName evidence="10 12">Quinolinate phosphoribosyltransferase [decarboxylating]</fullName>
    </alternativeName>
</protein>
<proteinExistence type="inferred from homology"/>
<evidence type="ECO:0000256" key="8">
    <source>
        <dbReference type="ARBA" id="ARBA00022676"/>
    </source>
</evidence>
<dbReference type="GO" id="GO:0009435">
    <property type="term" value="P:NAD+ biosynthetic process"/>
    <property type="evidence" value="ECO:0007669"/>
    <property type="project" value="UniProtKB-UniPathway"/>
</dbReference>
<comment type="similarity">
    <text evidence="3 12">Belongs to the NadC/ModD family.</text>
</comment>
<evidence type="ECO:0000256" key="10">
    <source>
        <dbReference type="ARBA" id="ARBA00033102"/>
    </source>
</evidence>
<dbReference type="CDD" id="cd01572">
    <property type="entry name" value="QPRTase"/>
    <property type="match status" value="1"/>
</dbReference>
<evidence type="ECO:0000256" key="2">
    <source>
        <dbReference type="ARBA" id="ARBA00004893"/>
    </source>
</evidence>
<dbReference type="SUPFAM" id="SSF54675">
    <property type="entry name" value="Nicotinate/Quinolinate PRTase N-terminal domain-like"/>
    <property type="match status" value="1"/>
</dbReference>
<comment type="subunit">
    <text evidence="4 12">Hexamer formed by 3 homodimers.</text>
</comment>
<dbReference type="STRING" id="1555241.A0A4P9X7W3"/>
<comment type="pathway">
    <text evidence="2 12">Cofactor biosynthesis; NAD(+) biosynthesis; nicotinate D-ribonucleotide from quinolinate: step 1/1.</text>
</comment>
<dbReference type="PIRSF" id="PIRSF006250">
    <property type="entry name" value="NadC_ModD"/>
    <property type="match status" value="1"/>
</dbReference>
<dbReference type="EMBL" id="ML014183">
    <property type="protein sequence ID" value="RKP01150.1"/>
    <property type="molecule type" value="Genomic_DNA"/>
</dbReference>
<dbReference type="SUPFAM" id="SSF51690">
    <property type="entry name" value="Nicotinate/Quinolinate PRTase C-terminal domain-like"/>
    <property type="match status" value="1"/>
</dbReference>
<dbReference type="GO" id="GO:0034213">
    <property type="term" value="P:quinolinate catabolic process"/>
    <property type="evidence" value="ECO:0007669"/>
    <property type="project" value="TreeGrafter"/>
</dbReference>
<keyword evidence="13" id="KW-0732">Signal</keyword>
<dbReference type="NCBIfam" id="TIGR00078">
    <property type="entry name" value="nadC"/>
    <property type="match status" value="1"/>
</dbReference>
<accession>A0A4P9X7W3</accession>
<evidence type="ECO:0000256" key="5">
    <source>
        <dbReference type="ARBA" id="ARBA00011944"/>
    </source>
</evidence>
<sequence>MSRQPLPCRAACLLSPVVLTRLVEGYLAEDAPHFDVGGYVVGDDAGTAHIYCKQRDAVLCGRPFVDEVFRQLGATVTWTETEGARVPPPDPGTHRVVVATVRGPMNRLLLGERVALNILARASGIASRAHALNGLKQQRGWPGLIVGTRKTTPGFRLVEKYAMVVGGADPHRYDLSGMVMLKDNHIAAVGSIPRAVASARAHAGFAVKIEVEVATAAGLREAVAAGADVVMLDNMSPADVAASIATLPDRPLVSDDGSNSRVLAKPRCLIEVSGGLTVANAGDYMLPGVDVLSFGSLSQGVPHVDFSMKLDIPKHA</sequence>
<dbReference type="InterPro" id="IPR002638">
    <property type="entry name" value="Quinolinate_PRibosylTrfase_C"/>
</dbReference>
<evidence type="ECO:0000259" key="15">
    <source>
        <dbReference type="Pfam" id="PF02749"/>
    </source>
</evidence>
<feature type="domain" description="Quinolinate phosphoribosyl transferase N-terminal" evidence="15">
    <location>
        <begin position="42"/>
        <end position="123"/>
    </location>
</feature>
<dbReference type="Gene3D" id="3.20.20.70">
    <property type="entry name" value="Aldolase class I"/>
    <property type="match status" value="1"/>
</dbReference>
<comment type="catalytic activity">
    <reaction evidence="11 12">
        <text>nicotinate beta-D-ribonucleotide + CO2 + diphosphate = quinolinate + 5-phospho-alpha-D-ribose 1-diphosphate + 2 H(+)</text>
        <dbReference type="Rhea" id="RHEA:12733"/>
        <dbReference type="ChEBI" id="CHEBI:15378"/>
        <dbReference type="ChEBI" id="CHEBI:16526"/>
        <dbReference type="ChEBI" id="CHEBI:29959"/>
        <dbReference type="ChEBI" id="CHEBI:33019"/>
        <dbReference type="ChEBI" id="CHEBI:57502"/>
        <dbReference type="ChEBI" id="CHEBI:58017"/>
        <dbReference type="EC" id="2.4.2.19"/>
    </reaction>
</comment>
<evidence type="ECO:0000259" key="14">
    <source>
        <dbReference type="Pfam" id="PF01729"/>
    </source>
</evidence>
<dbReference type="FunFam" id="3.20.20.70:FF:000090">
    <property type="entry name" value="Nicotinate-nucleotide pyrophosphorylase [carboxylating]"/>
    <property type="match status" value="1"/>
</dbReference>
<dbReference type="Gene3D" id="3.90.1170.20">
    <property type="entry name" value="Quinolinate phosphoribosyl transferase, N-terminal domain"/>
    <property type="match status" value="1"/>
</dbReference>
<dbReference type="AlphaFoldDB" id="A0A4P9X7W3"/>
<feature type="domain" description="Quinolinate phosphoribosyl transferase C-terminal" evidence="14">
    <location>
        <begin position="142"/>
        <end position="309"/>
    </location>
</feature>
<dbReference type="GO" id="GO:0004514">
    <property type="term" value="F:nicotinate-nucleotide diphosphorylase (carboxylating) activity"/>
    <property type="evidence" value="ECO:0007669"/>
    <property type="project" value="UniProtKB-EC"/>
</dbReference>
<dbReference type="InterPro" id="IPR036068">
    <property type="entry name" value="Nicotinate_pribotase-like_C"/>
</dbReference>
<keyword evidence="8 12" id="KW-0328">Glycosyltransferase</keyword>
<dbReference type="InterPro" id="IPR037128">
    <property type="entry name" value="Quinolinate_PRibosylTase_N_sf"/>
</dbReference>
<dbReference type="InterPro" id="IPR027277">
    <property type="entry name" value="NadC/ModD"/>
</dbReference>